<feature type="chain" id="PRO_5002891309" evidence="4">
    <location>
        <begin position="23"/>
        <end position="216"/>
    </location>
</feature>
<dbReference type="PANTHER" id="PTHR33021">
    <property type="entry name" value="BLUE COPPER PROTEIN"/>
    <property type="match status" value="1"/>
</dbReference>
<reference evidence="7" key="1">
    <citation type="journal article" date="2010" name="Nat. Biotechnol.">
        <title>Draft genome sequence of the oilseed species Ricinus communis.</title>
        <authorList>
            <person name="Chan A.P."/>
            <person name="Crabtree J."/>
            <person name="Zhao Q."/>
            <person name="Lorenzi H."/>
            <person name="Orvis J."/>
            <person name="Puiu D."/>
            <person name="Melake-Berhan A."/>
            <person name="Jones K.M."/>
            <person name="Redman J."/>
            <person name="Chen G."/>
            <person name="Cahoon E.B."/>
            <person name="Gedil M."/>
            <person name="Stanke M."/>
            <person name="Haas B.J."/>
            <person name="Wortman J.R."/>
            <person name="Fraser-Liggett C.M."/>
            <person name="Ravel J."/>
            <person name="Rabinowicz P.D."/>
        </authorList>
    </citation>
    <scope>NUCLEOTIDE SEQUENCE [LARGE SCALE GENOMIC DNA]</scope>
    <source>
        <strain evidence="7">cv. Hale</strain>
    </source>
</reference>
<dbReference type="STRING" id="3988.B9RV67"/>
<dbReference type="AlphaFoldDB" id="B9RV67"/>
<evidence type="ECO:0000256" key="3">
    <source>
        <dbReference type="SAM" id="MobiDB-lite"/>
    </source>
</evidence>
<evidence type="ECO:0000313" key="7">
    <source>
        <dbReference type="Proteomes" id="UP000008311"/>
    </source>
</evidence>
<dbReference type="EMBL" id="EQ973818">
    <property type="protein sequence ID" value="EEF44800.1"/>
    <property type="molecule type" value="Genomic_DNA"/>
</dbReference>
<feature type="domain" description="Phytocyanin" evidence="5">
    <location>
        <begin position="24"/>
        <end position="128"/>
    </location>
</feature>
<feature type="region of interest" description="Disordered" evidence="3">
    <location>
        <begin position="128"/>
        <end position="196"/>
    </location>
</feature>
<dbReference type="Pfam" id="PF02298">
    <property type="entry name" value="Cu_bind_like"/>
    <property type="match status" value="1"/>
</dbReference>
<dbReference type="GO" id="GO:0009055">
    <property type="term" value="F:electron transfer activity"/>
    <property type="evidence" value="ECO:0007669"/>
    <property type="project" value="InterPro"/>
</dbReference>
<dbReference type="InterPro" id="IPR008972">
    <property type="entry name" value="Cupredoxin"/>
</dbReference>
<dbReference type="Gene3D" id="2.60.40.420">
    <property type="entry name" value="Cupredoxins - blue copper proteins"/>
    <property type="match status" value="1"/>
</dbReference>
<evidence type="ECO:0000256" key="1">
    <source>
        <dbReference type="ARBA" id="ARBA00023157"/>
    </source>
</evidence>
<name>B9RV67_RICCO</name>
<feature type="signal peptide" evidence="4">
    <location>
        <begin position="1"/>
        <end position="22"/>
    </location>
</feature>
<keyword evidence="2" id="KW-0325">Glycoprotein</keyword>
<dbReference type="GO" id="GO:0005886">
    <property type="term" value="C:plasma membrane"/>
    <property type="evidence" value="ECO:0000318"/>
    <property type="project" value="GO_Central"/>
</dbReference>
<feature type="compositionally biased region" description="Low complexity" evidence="3">
    <location>
        <begin position="128"/>
        <end position="162"/>
    </location>
</feature>
<evidence type="ECO:0000259" key="5">
    <source>
        <dbReference type="PROSITE" id="PS51485"/>
    </source>
</evidence>
<keyword evidence="4" id="KW-0732">Signal</keyword>
<proteinExistence type="predicted"/>
<dbReference type="InParanoid" id="B9RV67"/>
<dbReference type="CDD" id="cd13920">
    <property type="entry name" value="Stellacyanin"/>
    <property type="match status" value="1"/>
</dbReference>
<sequence>MAKFIGVTIGFVLVVLLQCAAAQTVHVVGDGIGWTVPSNGPAAYTNWATGKSFAVGDILSFNFATTAHDVLRVSEASYDACNNANPIGDLITTGPVNITLDSTGDHYYICTFSQHCQLGQKLAITVSSSAGTPPGSSPAPSVTPTTPTTPTTPSPTNNVPAADCPTSDPPRASGPGTQNTPGRLSPTSPPAAPSSSSKVLAGVFISVIALILSFMF</sequence>
<gene>
    <name evidence="6" type="ORF">RCOM_0900030</name>
</gene>
<dbReference type="FunFam" id="2.60.40.420:FF:000034">
    <property type="entry name" value="Cupredoxin superfamily protein"/>
    <property type="match status" value="1"/>
</dbReference>
<dbReference type="KEGG" id="rcu:8282337"/>
<protein>
    <submittedName>
        <fullName evidence="6">Blue copper protein, putative</fullName>
    </submittedName>
</protein>
<evidence type="ECO:0000313" key="6">
    <source>
        <dbReference type="EMBL" id="EEF44800.1"/>
    </source>
</evidence>
<dbReference type="OrthoDB" id="5421909at2759"/>
<evidence type="ECO:0000256" key="2">
    <source>
        <dbReference type="ARBA" id="ARBA00023180"/>
    </source>
</evidence>
<evidence type="ECO:0000256" key="4">
    <source>
        <dbReference type="SAM" id="SignalP"/>
    </source>
</evidence>
<dbReference type="SUPFAM" id="SSF49503">
    <property type="entry name" value="Cupredoxins"/>
    <property type="match status" value="1"/>
</dbReference>
<accession>B9RV67</accession>
<dbReference type="PANTHER" id="PTHR33021:SF189">
    <property type="entry name" value="CUCUMBER PEELING CUPREDOXIN-LIKE"/>
    <property type="match status" value="1"/>
</dbReference>
<keyword evidence="7" id="KW-1185">Reference proteome</keyword>
<keyword evidence="1" id="KW-1015">Disulfide bond</keyword>
<dbReference type="InterPro" id="IPR039391">
    <property type="entry name" value="Phytocyanin-like"/>
</dbReference>
<dbReference type="InterPro" id="IPR003245">
    <property type="entry name" value="Phytocyanin_dom"/>
</dbReference>
<dbReference type="Proteomes" id="UP000008311">
    <property type="component" value="Unassembled WGS sequence"/>
</dbReference>
<dbReference type="PROSITE" id="PS51485">
    <property type="entry name" value="PHYTOCYANIN"/>
    <property type="match status" value="1"/>
</dbReference>
<dbReference type="eggNOG" id="ENOG502S038">
    <property type="taxonomic scope" value="Eukaryota"/>
</dbReference>
<organism evidence="6 7">
    <name type="scientific">Ricinus communis</name>
    <name type="common">Castor bean</name>
    <dbReference type="NCBI Taxonomy" id="3988"/>
    <lineage>
        <taxon>Eukaryota</taxon>
        <taxon>Viridiplantae</taxon>
        <taxon>Streptophyta</taxon>
        <taxon>Embryophyta</taxon>
        <taxon>Tracheophyta</taxon>
        <taxon>Spermatophyta</taxon>
        <taxon>Magnoliopsida</taxon>
        <taxon>eudicotyledons</taxon>
        <taxon>Gunneridae</taxon>
        <taxon>Pentapetalae</taxon>
        <taxon>rosids</taxon>
        <taxon>fabids</taxon>
        <taxon>Malpighiales</taxon>
        <taxon>Euphorbiaceae</taxon>
        <taxon>Acalyphoideae</taxon>
        <taxon>Acalypheae</taxon>
        <taxon>Ricinus</taxon>
    </lineage>
</organism>
<dbReference type="OMA" id="MGWIVPS"/>